<dbReference type="InterPro" id="IPR000297">
    <property type="entry name" value="PPIase_PpiC"/>
</dbReference>
<comment type="catalytic activity">
    <reaction evidence="1">
        <text>[protein]-peptidylproline (omega=180) = [protein]-peptidylproline (omega=0)</text>
        <dbReference type="Rhea" id="RHEA:16237"/>
        <dbReference type="Rhea" id="RHEA-COMP:10747"/>
        <dbReference type="Rhea" id="RHEA-COMP:10748"/>
        <dbReference type="ChEBI" id="CHEBI:83833"/>
        <dbReference type="ChEBI" id="CHEBI:83834"/>
        <dbReference type="EC" id="5.2.1.8"/>
    </reaction>
</comment>
<keyword evidence="6 7" id="KW-0413">Isomerase</keyword>
<evidence type="ECO:0000256" key="5">
    <source>
        <dbReference type="ARBA" id="ARBA00023110"/>
    </source>
</evidence>
<organism evidence="10 11">
    <name type="scientific">Neisseria canis</name>
    <dbReference type="NCBI Taxonomy" id="493"/>
    <lineage>
        <taxon>Bacteria</taxon>
        <taxon>Pseudomonadati</taxon>
        <taxon>Pseudomonadota</taxon>
        <taxon>Betaproteobacteria</taxon>
        <taxon>Neisseriales</taxon>
        <taxon>Neisseriaceae</taxon>
        <taxon>Neisseria</taxon>
    </lineage>
</organism>
<dbReference type="OrthoDB" id="8605856at2"/>
<gene>
    <name evidence="10" type="primary">cbf2</name>
    <name evidence="10" type="ORF">NCTC10296_01102</name>
</gene>
<evidence type="ECO:0000256" key="2">
    <source>
        <dbReference type="ARBA" id="ARBA00007656"/>
    </source>
</evidence>
<keyword evidence="11" id="KW-1185">Reference proteome</keyword>
<dbReference type="Pfam" id="PF13145">
    <property type="entry name" value="Rotamase_2"/>
    <property type="match status" value="1"/>
</dbReference>
<protein>
    <recommendedName>
        <fullName evidence="3">peptidylprolyl isomerase</fullName>
        <ecNumber evidence="3">5.2.1.8</ecNumber>
    </recommendedName>
</protein>
<dbReference type="PANTHER" id="PTHR47245">
    <property type="entry name" value="PEPTIDYLPROLYL ISOMERASE"/>
    <property type="match status" value="1"/>
</dbReference>
<keyword evidence="4 8" id="KW-0732">Signal</keyword>
<dbReference type="InterPro" id="IPR050245">
    <property type="entry name" value="PrsA_foldase"/>
</dbReference>
<dbReference type="Gene3D" id="3.10.50.40">
    <property type="match status" value="1"/>
</dbReference>
<evidence type="ECO:0000256" key="4">
    <source>
        <dbReference type="ARBA" id="ARBA00022729"/>
    </source>
</evidence>
<name>A0A1X3CZP6_9NEIS</name>
<evidence type="ECO:0000313" key="10">
    <source>
        <dbReference type="EMBL" id="VEF00909.1"/>
    </source>
</evidence>
<evidence type="ECO:0000256" key="7">
    <source>
        <dbReference type="PROSITE-ProRule" id="PRU00278"/>
    </source>
</evidence>
<feature type="chain" id="PRO_5030037546" description="peptidylprolyl isomerase" evidence="8">
    <location>
        <begin position="20"/>
        <end position="290"/>
    </location>
</feature>
<evidence type="ECO:0000313" key="11">
    <source>
        <dbReference type="Proteomes" id="UP000279284"/>
    </source>
</evidence>
<dbReference type="RefSeq" id="WP_085415733.1">
    <property type="nucleotide sequence ID" value="NZ_CAUJPY010000010.1"/>
</dbReference>
<sequence length="290" mass="32258">MQKTYLAAFLAVFSGSLMAQTVVTVNGTKIDSSTVDAVVQNLKQQSNGQITDNQELRNEITRRLAVSTAIAQEAKKLKLDQSTEYKQAAEQARAAAKKAGADKQPSFKQEWAMYETDLLNQAYFANVAKKNPVTEAEIKQAYDRLTNHYKGTQEVQLGEIVTQNNNDAQKALGELKKKKSFQEVATKYSIDPQAKQTGGIVATYVPLKDLQQANPPMYQAVHNLRKGAYTEQPLQDNNGIYAIFYVNDKRAITIPPFDQIKSRIGSDLQEARIAEAVDNLMQKANIQPAR</sequence>
<evidence type="ECO:0000256" key="1">
    <source>
        <dbReference type="ARBA" id="ARBA00000971"/>
    </source>
</evidence>
<dbReference type="STRING" id="493.BWD07_02130"/>
<dbReference type="EC" id="5.2.1.8" evidence="3"/>
<evidence type="ECO:0000256" key="8">
    <source>
        <dbReference type="SAM" id="SignalP"/>
    </source>
</evidence>
<feature type="signal peptide" evidence="8">
    <location>
        <begin position="1"/>
        <end position="19"/>
    </location>
</feature>
<dbReference type="EMBL" id="LR134313">
    <property type="protein sequence ID" value="VEF00909.1"/>
    <property type="molecule type" value="Genomic_DNA"/>
</dbReference>
<accession>A0A1X3CZP6</accession>
<dbReference type="InterPro" id="IPR046357">
    <property type="entry name" value="PPIase_dom_sf"/>
</dbReference>
<keyword evidence="5 7" id="KW-0697">Rotamase</keyword>
<dbReference type="KEGG" id="nci:NCTC10296_01102"/>
<evidence type="ECO:0000256" key="6">
    <source>
        <dbReference type="ARBA" id="ARBA00023235"/>
    </source>
</evidence>
<dbReference type="Gene3D" id="1.10.8.1040">
    <property type="match status" value="1"/>
</dbReference>
<evidence type="ECO:0000259" key="9">
    <source>
        <dbReference type="PROSITE" id="PS50198"/>
    </source>
</evidence>
<dbReference type="InterPro" id="IPR027304">
    <property type="entry name" value="Trigger_fact/SurA_dom_sf"/>
</dbReference>
<reference evidence="10 11" key="1">
    <citation type="submission" date="2018-12" db="EMBL/GenBank/DDBJ databases">
        <authorList>
            <consortium name="Pathogen Informatics"/>
        </authorList>
    </citation>
    <scope>NUCLEOTIDE SEQUENCE [LARGE SCALE GENOMIC DNA]</scope>
    <source>
        <strain evidence="10 11">NCTC10296</strain>
    </source>
</reference>
<dbReference type="AlphaFoldDB" id="A0A1X3CZP6"/>
<dbReference type="PROSITE" id="PS50198">
    <property type="entry name" value="PPIC_PPIASE_2"/>
    <property type="match status" value="1"/>
</dbReference>
<proteinExistence type="inferred from homology"/>
<evidence type="ECO:0000256" key="3">
    <source>
        <dbReference type="ARBA" id="ARBA00013194"/>
    </source>
</evidence>
<comment type="similarity">
    <text evidence="2">Belongs to the PpiC/parvulin rotamase family.</text>
</comment>
<dbReference type="Proteomes" id="UP000279284">
    <property type="component" value="Chromosome"/>
</dbReference>
<dbReference type="SUPFAM" id="SSF54534">
    <property type="entry name" value="FKBP-like"/>
    <property type="match status" value="1"/>
</dbReference>
<dbReference type="SUPFAM" id="SSF109998">
    <property type="entry name" value="Triger factor/SurA peptide-binding domain-like"/>
    <property type="match status" value="1"/>
</dbReference>
<dbReference type="GO" id="GO:0003755">
    <property type="term" value="F:peptidyl-prolyl cis-trans isomerase activity"/>
    <property type="evidence" value="ECO:0007669"/>
    <property type="project" value="UniProtKB-KW"/>
</dbReference>
<feature type="domain" description="PpiC" evidence="9">
    <location>
        <begin position="152"/>
        <end position="247"/>
    </location>
</feature>
<dbReference type="PANTHER" id="PTHR47245:SF1">
    <property type="entry name" value="FOLDASE PROTEIN PRSA"/>
    <property type="match status" value="1"/>
</dbReference>